<dbReference type="EMBL" id="JAUKUD010000002">
    <property type="protein sequence ID" value="KAK0752579.1"/>
    <property type="molecule type" value="Genomic_DNA"/>
</dbReference>
<evidence type="ECO:0000313" key="2">
    <source>
        <dbReference type="EMBL" id="KAK0752579.1"/>
    </source>
</evidence>
<sequence>MVLEKTRKLEWRAWFASPDAAGAKAELEAARLLQTPGVTPDITVELLRISRPTKSHLKPDPQLHSSLESLDIQDLQRHIAGQIPLLAGALGEWDDKRTRGWRKGRTKAQNFVISFDRFLKAFSGILEIARLADEQYGGAATKIFSLLWATVKIKADNDEAIVSLMEGVNDRLPDVDIYNQVYVDSVLGTMIATTFRDVLHFSQQATLYFQGRGISRAMKSIGNPVRFPDMQEQLVKGFTNIRVRCDALLAQRISELSKQNTELLLQMKTMTETQHAERVRKLQKALGRHHSESKAHRDLDLSEYRHFLLSLLAHAPTELARLSASELERLPEYQRWTAARSSLLFLHGRNDASWQMPQSWLSLAAVDLVDRLRASDAKPLVVFQRCGPEDAVEDVVKEMISQLLDLEPSVVREADDMRDLEARIAGGDQEGEVVPLYRREESGEERNLLDEYAAALTRIVERCPRAVHLVVNRPELCGGEKMWGFVKALLRLVEETEVKVMLVVRTELWNIESRLCDLDQGVLDPDSAKLVVLRQNQYELELDERYWQEGGRGSGSDEGR</sequence>
<proteinExistence type="predicted"/>
<gene>
    <name evidence="2" type="ORF">B0T18DRAFT_427021</name>
</gene>
<reference evidence="2" key="1">
    <citation type="submission" date="2023-06" db="EMBL/GenBank/DDBJ databases">
        <title>Genome-scale phylogeny and comparative genomics of the fungal order Sordariales.</title>
        <authorList>
            <consortium name="Lawrence Berkeley National Laboratory"/>
            <person name="Hensen N."/>
            <person name="Bonometti L."/>
            <person name="Westerberg I."/>
            <person name="Brannstrom I.O."/>
            <person name="Guillou S."/>
            <person name="Cros-Aarteil S."/>
            <person name="Calhoun S."/>
            <person name="Haridas S."/>
            <person name="Kuo A."/>
            <person name="Mondo S."/>
            <person name="Pangilinan J."/>
            <person name="Riley R."/>
            <person name="LaButti K."/>
            <person name="Andreopoulos B."/>
            <person name="Lipzen A."/>
            <person name="Chen C."/>
            <person name="Yanf M."/>
            <person name="Daum C."/>
            <person name="Ng V."/>
            <person name="Clum A."/>
            <person name="Steindorff A."/>
            <person name="Ohm R."/>
            <person name="Martin F."/>
            <person name="Silar P."/>
            <person name="Natvig D."/>
            <person name="Lalanne C."/>
            <person name="Gautier V."/>
            <person name="Ament-velasquez S.L."/>
            <person name="Kruys A."/>
            <person name="Hutchinson M.I."/>
            <person name="Powell A.J."/>
            <person name="Barry K."/>
            <person name="Miller A.N."/>
            <person name="Grigoriev I.V."/>
            <person name="Debuchy R."/>
            <person name="Gladieux P."/>
            <person name="Thoren M.H."/>
            <person name="Johannesson H."/>
        </authorList>
    </citation>
    <scope>NUCLEOTIDE SEQUENCE</scope>
    <source>
        <strain evidence="2">SMH3187-1</strain>
    </source>
</reference>
<protein>
    <recommendedName>
        <fullName evidence="1">DUF7708 domain-containing protein</fullName>
    </recommendedName>
</protein>
<comment type="caution">
    <text evidence="2">The sequence shown here is derived from an EMBL/GenBank/DDBJ whole genome shotgun (WGS) entry which is preliminary data.</text>
</comment>
<organism evidence="2 3">
    <name type="scientific">Schizothecium vesticola</name>
    <dbReference type="NCBI Taxonomy" id="314040"/>
    <lineage>
        <taxon>Eukaryota</taxon>
        <taxon>Fungi</taxon>
        <taxon>Dikarya</taxon>
        <taxon>Ascomycota</taxon>
        <taxon>Pezizomycotina</taxon>
        <taxon>Sordariomycetes</taxon>
        <taxon>Sordariomycetidae</taxon>
        <taxon>Sordariales</taxon>
        <taxon>Schizotheciaceae</taxon>
        <taxon>Schizothecium</taxon>
    </lineage>
</organism>
<name>A0AA40KB03_9PEZI</name>
<dbReference type="Proteomes" id="UP001172155">
    <property type="component" value="Unassembled WGS sequence"/>
</dbReference>
<evidence type="ECO:0000259" key="1">
    <source>
        <dbReference type="Pfam" id="PF24809"/>
    </source>
</evidence>
<keyword evidence="3" id="KW-1185">Reference proteome</keyword>
<dbReference type="Pfam" id="PF24809">
    <property type="entry name" value="DUF7708"/>
    <property type="match status" value="1"/>
</dbReference>
<dbReference type="AlphaFoldDB" id="A0AA40KB03"/>
<accession>A0AA40KB03</accession>
<feature type="domain" description="DUF7708" evidence="1">
    <location>
        <begin position="112"/>
        <end position="242"/>
    </location>
</feature>
<evidence type="ECO:0000313" key="3">
    <source>
        <dbReference type="Proteomes" id="UP001172155"/>
    </source>
</evidence>
<dbReference type="InterPro" id="IPR056125">
    <property type="entry name" value="DUF7708"/>
</dbReference>